<accession>A0A3P3VPX4</accession>
<reference evidence="2 3" key="1">
    <citation type="submission" date="2018-08" db="EMBL/GenBank/DDBJ databases">
        <authorList>
            <person name="Khan S.A."/>
        </authorList>
    </citation>
    <scope>NUCLEOTIDE SEQUENCE [LARGE SCALE GENOMIC DNA]</scope>
    <source>
        <strain evidence="2 3">GTF-13</strain>
    </source>
</reference>
<feature type="transmembrane region" description="Helical" evidence="1">
    <location>
        <begin position="168"/>
        <end position="185"/>
    </location>
</feature>
<organism evidence="2 3">
    <name type="scientific">Aestuariirhabdus litorea</name>
    <dbReference type="NCBI Taxonomy" id="2528527"/>
    <lineage>
        <taxon>Bacteria</taxon>
        <taxon>Pseudomonadati</taxon>
        <taxon>Pseudomonadota</taxon>
        <taxon>Gammaproteobacteria</taxon>
        <taxon>Oceanospirillales</taxon>
        <taxon>Aestuariirhabdaceae</taxon>
        <taxon>Aestuariirhabdus</taxon>
    </lineage>
</organism>
<evidence type="ECO:0000313" key="3">
    <source>
        <dbReference type="Proteomes" id="UP000280792"/>
    </source>
</evidence>
<feature type="transmembrane region" description="Helical" evidence="1">
    <location>
        <begin position="36"/>
        <end position="54"/>
    </location>
</feature>
<keyword evidence="1" id="KW-1133">Transmembrane helix</keyword>
<feature type="transmembrane region" description="Helical" evidence="1">
    <location>
        <begin position="117"/>
        <end position="136"/>
    </location>
</feature>
<gene>
    <name evidence="2" type="ORF">D0544_05145</name>
</gene>
<keyword evidence="3" id="KW-1185">Reference proteome</keyword>
<dbReference type="AlphaFoldDB" id="A0A3P3VPX4"/>
<protein>
    <submittedName>
        <fullName evidence="2">Uncharacterized protein</fullName>
    </submittedName>
</protein>
<feature type="transmembrane region" description="Helical" evidence="1">
    <location>
        <begin position="6"/>
        <end position="29"/>
    </location>
</feature>
<name>A0A3P3VPX4_9GAMM</name>
<keyword evidence="1" id="KW-0472">Membrane</keyword>
<proteinExistence type="predicted"/>
<keyword evidence="1" id="KW-0812">Transmembrane</keyword>
<dbReference type="Proteomes" id="UP000280792">
    <property type="component" value="Unassembled WGS sequence"/>
</dbReference>
<sequence length="200" mass="23098">MLAISIAFTAISGFFAARTAFFAIAPALFYVFKSRIIYFIFFMLTGTALIYLLLDLPALRSYKNWMISFFLFSSDRSAEYLIQQMYFWPGEAVVIFGLGAVNDGTFVYTDAGYMQDILFGGVLFLLIKLCFVLYFVYLFLFKYPLYVMLVVFSILAFHFKGLFLYNNAQGMAAFYFIFFYLWSLSERGDTNSGERSVGRR</sequence>
<reference evidence="2 3" key="2">
    <citation type="submission" date="2018-12" db="EMBL/GenBank/DDBJ databases">
        <title>Simiduia agarivorans gen. nov., sp. nov., a marine, agarolytic bacterium isolated from shallow coastal water from Keelung, Taiwan.</title>
        <authorList>
            <person name="Shieh W.Y."/>
        </authorList>
    </citation>
    <scope>NUCLEOTIDE SEQUENCE [LARGE SCALE GENOMIC DNA]</scope>
    <source>
        <strain evidence="2 3">GTF-13</strain>
    </source>
</reference>
<evidence type="ECO:0000313" key="2">
    <source>
        <dbReference type="EMBL" id="RRJ84494.1"/>
    </source>
</evidence>
<comment type="caution">
    <text evidence="2">The sequence shown here is derived from an EMBL/GenBank/DDBJ whole genome shotgun (WGS) entry which is preliminary data.</text>
</comment>
<evidence type="ECO:0000256" key="1">
    <source>
        <dbReference type="SAM" id="Phobius"/>
    </source>
</evidence>
<dbReference type="EMBL" id="QWEZ01000001">
    <property type="protein sequence ID" value="RRJ84494.1"/>
    <property type="molecule type" value="Genomic_DNA"/>
</dbReference>